<keyword evidence="1 8" id="KW-0963">Cytoplasm</keyword>
<evidence type="ECO:0000313" key="11">
    <source>
        <dbReference type="Proteomes" id="UP001145072"/>
    </source>
</evidence>
<proteinExistence type="inferred from homology"/>
<dbReference type="CDD" id="cd02503">
    <property type="entry name" value="MobA"/>
    <property type="match status" value="1"/>
</dbReference>
<evidence type="ECO:0000256" key="4">
    <source>
        <dbReference type="ARBA" id="ARBA00022741"/>
    </source>
</evidence>
<evidence type="ECO:0000256" key="7">
    <source>
        <dbReference type="ARBA" id="ARBA00023150"/>
    </source>
</evidence>
<feature type="binding site" evidence="8">
    <location>
        <position position="100"/>
    </location>
    <ligand>
        <name>GTP</name>
        <dbReference type="ChEBI" id="CHEBI:37565"/>
    </ligand>
</feature>
<evidence type="ECO:0000256" key="2">
    <source>
        <dbReference type="ARBA" id="ARBA00022679"/>
    </source>
</evidence>
<keyword evidence="3 8" id="KW-0479">Metal-binding</keyword>
<dbReference type="HAMAP" id="MF_00316">
    <property type="entry name" value="MobA"/>
    <property type="match status" value="1"/>
</dbReference>
<organism evidence="10 11">
    <name type="scientific">Aquibacillus koreensis</name>
    <dbReference type="NCBI Taxonomy" id="279446"/>
    <lineage>
        <taxon>Bacteria</taxon>
        <taxon>Bacillati</taxon>
        <taxon>Bacillota</taxon>
        <taxon>Bacilli</taxon>
        <taxon>Bacillales</taxon>
        <taxon>Bacillaceae</taxon>
        <taxon>Aquibacillus</taxon>
    </lineage>
</organism>
<dbReference type="PANTHER" id="PTHR19136:SF81">
    <property type="entry name" value="MOLYBDENUM COFACTOR GUANYLYLTRANSFERASE"/>
    <property type="match status" value="1"/>
</dbReference>
<feature type="binding site" evidence="8">
    <location>
        <position position="100"/>
    </location>
    <ligand>
        <name>Mg(2+)</name>
        <dbReference type="ChEBI" id="CHEBI:18420"/>
    </ligand>
</feature>
<keyword evidence="5 8" id="KW-0460">Magnesium</keyword>
<comment type="domain">
    <text evidence="8">The N-terminal domain determines nucleotide recognition and specific binding, while the C-terminal domain determines the specific binding to the target protein.</text>
</comment>
<dbReference type="InterPro" id="IPR025877">
    <property type="entry name" value="MobA-like_NTP_Trfase"/>
</dbReference>
<keyword evidence="6 8" id="KW-0342">GTP-binding</keyword>
<dbReference type="GO" id="GO:0006777">
    <property type="term" value="P:Mo-molybdopterin cofactor biosynthetic process"/>
    <property type="evidence" value="ECO:0007669"/>
    <property type="project" value="UniProtKB-KW"/>
</dbReference>
<keyword evidence="10" id="KW-0548">Nucleotidyltransferase</keyword>
<dbReference type="GO" id="GO:0005737">
    <property type="term" value="C:cytoplasm"/>
    <property type="evidence" value="ECO:0007669"/>
    <property type="project" value="UniProtKB-SubCell"/>
</dbReference>
<evidence type="ECO:0000259" key="9">
    <source>
        <dbReference type="Pfam" id="PF12804"/>
    </source>
</evidence>
<keyword evidence="11" id="KW-1185">Reference proteome</keyword>
<comment type="similarity">
    <text evidence="8">Belongs to the MobA family.</text>
</comment>
<dbReference type="EC" id="2.7.7.77" evidence="8"/>
<feature type="binding site" evidence="8">
    <location>
        <position position="21"/>
    </location>
    <ligand>
        <name>GTP</name>
        <dbReference type="ChEBI" id="CHEBI:37565"/>
    </ligand>
</feature>
<dbReference type="InterPro" id="IPR029044">
    <property type="entry name" value="Nucleotide-diphossugar_trans"/>
</dbReference>
<evidence type="ECO:0000256" key="8">
    <source>
        <dbReference type="HAMAP-Rule" id="MF_00316"/>
    </source>
</evidence>
<dbReference type="RefSeq" id="WP_259868956.1">
    <property type="nucleotide sequence ID" value="NZ_JAMQJZ010000005.1"/>
</dbReference>
<evidence type="ECO:0000256" key="1">
    <source>
        <dbReference type="ARBA" id="ARBA00022490"/>
    </source>
</evidence>
<dbReference type="GO" id="GO:0005525">
    <property type="term" value="F:GTP binding"/>
    <property type="evidence" value="ECO:0007669"/>
    <property type="project" value="UniProtKB-UniRule"/>
</dbReference>
<comment type="catalytic activity">
    <reaction evidence="8">
        <text>Mo-molybdopterin + GTP + H(+) = Mo-molybdopterin guanine dinucleotide + diphosphate</text>
        <dbReference type="Rhea" id="RHEA:34243"/>
        <dbReference type="ChEBI" id="CHEBI:15378"/>
        <dbReference type="ChEBI" id="CHEBI:33019"/>
        <dbReference type="ChEBI" id="CHEBI:37565"/>
        <dbReference type="ChEBI" id="CHEBI:71302"/>
        <dbReference type="ChEBI" id="CHEBI:71310"/>
        <dbReference type="EC" id="2.7.7.77"/>
    </reaction>
</comment>
<dbReference type="EMBL" id="JAMQJZ010000005">
    <property type="protein sequence ID" value="MDC3420344.1"/>
    <property type="molecule type" value="Genomic_DNA"/>
</dbReference>
<dbReference type="PANTHER" id="PTHR19136">
    <property type="entry name" value="MOLYBDENUM COFACTOR GUANYLYLTRANSFERASE"/>
    <property type="match status" value="1"/>
</dbReference>
<comment type="subcellular location">
    <subcellularLocation>
        <location evidence="8">Cytoplasm</location>
    </subcellularLocation>
</comment>
<accession>A0A9X3WN43</accession>
<protein>
    <recommendedName>
        <fullName evidence="8">Probable molybdenum cofactor guanylyltransferase</fullName>
        <shortName evidence="8">MoCo guanylyltransferase</shortName>
        <ecNumber evidence="8">2.7.7.77</ecNumber>
    </recommendedName>
    <alternativeName>
        <fullName evidence="8">GTP:molybdopterin guanylyltransferase</fullName>
    </alternativeName>
    <alternativeName>
        <fullName evidence="8">Mo-MPT guanylyltransferase</fullName>
    </alternativeName>
    <alternativeName>
        <fullName evidence="8">Molybdopterin guanylyltransferase</fullName>
    </alternativeName>
    <alternativeName>
        <fullName evidence="8">Molybdopterin-guanine dinucleotide synthase</fullName>
        <shortName evidence="8">MGD synthase</shortName>
    </alternativeName>
</protein>
<comment type="cofactor">
    <cofactor evidence="8">
        <name>Mg(2+)</name>
        <dbReference type="ChEBI" id="CHEBI:18420"/>
    </cofactor>
</comment>
<feature type="domain" description="MobA-like NTP transferase" evidence="9">
    <location>
        <begin position="6"/>
        <end position="158"/>
    </location>
</feature>
<dbReference type="SUPFAM" id="SSF53448">
    <property type="entry name" value="Nucleotide-diphospho-sugar transferases"/>
    <property type="match status" value="1"/>
</dbReference>
<gene>
    <name evidence="8" type="primary">mobA</name>
    <name evidence="10" type="ORF">NC661_08200</name>
</gene>
<dbReference type="GO" id="GO:0061603">
    <property type="term" value="F:molybdenum cofactor guanylyltransferase activity"/>
    <property type="evidence" value="ECO:0007669"/>
    <property type="project" value="UniProtKB-EC"/>
</dbReference>
<dbReference type="InterPro" id="IPR013482">
    <property type="entry name" value="Molybde_CF_guanTrfase"/>
</dbReference>
<keyword evidence="7 8" id="KW-0501">Molybdenum cofactor biosynthesis</keyword>
<evidence type="ECO:0000313" key="10">
    <source>
        <dbReference type="EMBL" id="MDC3420344.1"/>
    </source>
</evidence>
<evidence type="ECO:0000256" key="3">
    <source>
        <dbReference type="ARBA" id="ARBA00022723"/>
    </source>
</evidence>
<dbReference type="Pfam" id="PF12804">
    <property type="entry name" value="NTP_transf_3"/>
    <property type="match status" value="1"/>
</dbReference>
<name>A0A9X3WN43_9BACI</name>
<dbReference type="AlphaFoldDB" id="A0A9X3WN43"/>
<feature type="binding site" evidence="8">
    <location>
        <begin position="9"/>
        <end position="11"/>
    </location>
    <ligand>
        <name>GTP</name>
        <dbReference type="ChEBI" id="CHEBI:37565"/>
    </ligand>
</feature>
<comment type="caution">
    <text evidence="10">The sequence shown here is derived from an EMBL/GenBank/DDBJ whole genome shotgun (WGS) entry which is preliminary data.</text>
</comment>
<sequence length="199" mass="22559">MDEVAGIILAGGQSRRFGSPKAFAKRGNLPFYQYSIDALKSHTSTILLVTSPILSESFEQIDSSVHVITDQVYQGNGPLAGIYTGMDKQEANWYIVVPIDVPFIQAAIIKQLIDQIDYTKEAIVPIVKGKMQPLLALYRGSIKEIILDQLDHSQRSMQQLHDRINVKYVKMNDEMPFININRQEDYANFINRKDGNTRK</sequence>
<dbReference type="Gene3D" id="3.90.550.10">
    <property type="entry name" value="Spore Coat Polysaccharide Biosynthesis Protein SpsA, Chain A"/>
    <property type="match status" value="1"/>
</dbReference>
<comment type="caution">
    <text evidence="8">Lacks conserved residue(s) required for the propagation of feature annotation.</text>
</comment>
<keyword evidence="4 8" id="KW-0547">Nucleotide-binding</keyword>
<reference evidence="10" key="1">
    <citation type="submission" date="2022-06" db="EMBL/GenBank/DDBJ databases">
        <title>Aquibacillus sp. a new bacterium isolated from soil saline samples.</title>
        <authorList>
            <person name="Galisteo C."/>
            <person name="De La Haba R."/>
            <person name="Sanchez-Porro C."/>
            <person name="Ventosa A."/>
        </authorList>
    </citation>
    <scope>NUCLEOTIDE SEQUENCE</scope>
    <source>
        <strain evidence="10">JCM 12387</strain>
    </source>
</reference>
<dbReference type="Proteomes" id="UP001145072">
    <property type="component" value="Unassembled WGS sequence"/>
</dbReference>
<evidence type="ECO:0000256" key="6">
    <source>
        <dbReference type="ARBA" id="ARBA00023134"/>
    </source>
</evidence>
<keyword evidence="2 8" id="KW-0808">Transferase</keyword>
<feature type="binding site" evidence="8">
    <location>
        <position position="70"/>
    </location>
    <ligand>
        <name>GTP</name>
        <dbReference type="ChEBI" id="CHEBI:37565"/>
    </ligand>
</feature>
<evidence type="ECO:0000256" key="5">
    <source>
        <dbReference type="ARBA" id="ARBA00022842"/>
    </source>
</evidence>
<dbReference type="GO" id="GO:0046872">
    <property type="term" value="F:metal ion binding"/>
    <property type="evidence" value="ECO:0007669"/>
    <property type="project" value="UniProtKB-KW"/>
</dbReference>
<comment type="function">
    <text evidence="8">Transfers a GMP moiety from GTP to Mo-molybdopterin (Mo-MPT) cofactor (Moco or molybdenum cofactor) to form Mo-molybdopterin guanine dinucleotide (Mo-MGD) cofactor.</text>
</comment>